<dbReference type="Proteomes" id="UP000694865">
    <property type="component" value="Unplaced"/>
</dbReference>
<dbReference type="SUPFAM" id="SSF57667">
    <property type="entry name" value="beta-beta-alpha zinc fingers"/>
    <property type="match status" value="3"/>
</dbReference>
<sequence>MFLTVDGLLKGKLHEQKMKSSEEPVILTEKRALFQKALDLTSKFKASVFIIVSEIDNPSEYWGSVDFVKDFQTTGLKVRSHDVEIFPVMSSDIYLDSNTTLHSTLTSEDHQETYKGMESDDTERKISIHGNNLNELESTLFMKSDDSSTEVSLLEESDGANSDDTNVEASDVAMVTSESESESVNVKEKEKDLGEIFENEDLLDSVSIQNKKVENNDNNAGSSITSHKQVSRKLTIEERVSRISRLFQESYKSKPFSCDKCDQHRKTYECEICNRKFAAAINVKQHIKRDHTKEGLLKCPTCQKGFLSNYELGYHLASVHSQFDELLPCKHCGKTFTHENNLRAHVRTQHMSTPVQCEVCSKQFRNKAQLKGHLAVHSDKKEECPICHKLFTLRYTLKKHMMVHSDEKPWQCHVCGYRCKLRENLGKHMRVHQKDNSC</sequence>
<evidence type="ECO:0000256" key="8">
    <source>
        <dbReference type="PROSITE-ProRule" id="PRU00042"/>
    </source>
</evidence>
<gene>
    <name evidence="12" type="primary">LOC102805248</name>
</gene>
<keyword evidence="4 8" id="KW-0863">Zinc-finger</keyword>
<dbReference type="Pfam" id="PF00096">
    <property type="entry name" value="zf-C2H2"/>
    <property type="match status" value="4"/>
</dbReference>
<organism evidence="11 12">
    <name type="scientific">Saccoglossus kowalevskii</name>
    <name type="common">Acorn worm</name>
    <dbReference type="NCBI Taxonomy" id="10224"/>
    <lineage>
        <taxon>Eukaryota</taxon>
        <taxon>Metazoa</taxon>
        <taxon>Hemichordata</taxon>
        <taxon>Enteropneusta</taxon>
        <taxon>Harrimaniidae</taxon>
        <taxon>Saccoglossus</taxon>
    </lineage>
</organism>
<dbReference type="InterPro" id="IPR050589">
    <property type="entry name" value="Ikaros_C2H2-ZF"/>
</dbReference>
<protein>
    <submittedName>
        <fullName evidence="12">Zinc finger protein 37 homolog</fullName>
    </submittedName>
</protein>
<feature type="domain" description="C2H2-type" evidence="10">
    <location>
        <begin position="327"/>
        <end position="354"/>
    </location>
</feature>
<accession>A0ABM0MRR8</accession>
<evidence type="ECO:0000256" key="9">
    <source>
        <dbReference type="SAM" id="MobiDB-lite"/>
    </source>
</evidence>
<keyword evidence="6" id="KW-0238">DNA-binding</keyword>
<evidence type="ECO:0000256" key="1">
    <source>
        <dbReference type="ARBA" id="ARBA00004123"/>
    </source>
</evidence>
<keyword evidence="5" id="KW-0862">Zinc</keyword>
<dbReference type="Gene3D" id="3.30.160.60">
    <property type="entry name" value="Classic Zinc Finger"/>
    <property type="match status" value="5"/>
</dbReference>
<evidence type="ECO:0000256" key="2">
    <source>
        <dbReference type="ARBA" id="ARBA00022723"/>
    </source>
</evidence>
<feature type="domain" description="C2H2-type" evidence="10">
    <location>
        <begin position="382"/>
        <end position="409"/>
    </location>
</feature>
<comment type="subcellular location">
    <subcellularLocation>
        <location evidence="1">Nucleus</location>
    </subcellularLocation>
</comment>
<feature type="domain" description="C2H2-type" evidence="10">
    <location>
        <begin position="268"/>
        <end position="296"/>
    </location>
</feature>
<dbReference type="PANTHER" id="PTHR24404">
    <property type="entry name" value="ZINC FINGER PROTEIN"/>
    <property type="match status" value="1"/>
</dbReference>
<feature type="domain" description="C2H2-type" evidence="10">
    <location>
        <begin position="410"/>
        <end position="437"/>
    </location>
</feature>
<evidence type="ECO:0000313" key="12">
    <source>
        <dbReference type="RefSeq" id="XP_006822709.1"/>
    </source>
</evidence>
<dbReference type="SMART" id="SM00355">
    <property type="entry name" value="ZnF_C2H2"/>
    <property type="match status" value="6"/>
</dbReference>
<keyword evidence="7" id="KW-0539">Nucleus</keyword>
<evidence type="ECO:0000259" key="10">
    <source>
        <dbReference type="PROSITE" id="PS50157"/>
    </source>
</evidence>
<dbReference type="Pfam" id="PF13913">
    <property type="entry name" value="zf-C2HC_2"/>
    <property type="match status" value="1"/>
</dbReference>
<keyword evidence="11" id="KW-1185">Reference proteome</keyword>
<proteinExistence type="predicted"/>
<dbReference type="RefSeq" id="XP_006822709.1">
    <property type="nucleotide sequence ID" value="XM_006822646.1"/>
</dbReference>
<dbReference type="InterPro" id="IPR013087">
    <property type="entry name" value="Znf_C2H2_type"/>
</dbReference>
<evidence type="ECO:0000256" key="3">
    <source>
        <dbReference type="ARBA" id="ARBA00022737"/>
    </source>
</evidence>
<dbReference type="PROSITE" id="PS00028">
    <property type="entry name" value="ZINC_FINGER_C2H2_1"/>
    <property type="match status" value="5"/>
</dbReference>
<feature type="domain" description="C2H2-type" evidence="10">
    <location>
        <begin position="355"/>
        <end position="382"/>
    </location>
</feature>
<dbReference type="PROSITE" id="PS50157">
    <property type="entry name" value="ZINC_FINGER_C2H2_2"/>
    <property type="match status" value="6"/>
</dbReference>
<reference evidence="12" key="1">
    <citation type="submission" date="2025-08" db="UniProtKB">
        <authorList>
            <consortium name="RefSeq"/>
        </authorList>
    </citation>
    <scope>IDENTIFICATION</scope>
    <source>
        <tissue evidence="12">Testes</tissue>
    </source>
</reference>
<dbReference type="GeneID" id="102805248"/>
<evidence type="ECO:0000256" key="5">
    <source>
        <dbReference type="ARBA" id="ARBA00022833"/>
    </source>
</evidence>
<keyword evidence="2" id="KW-0479">Metal-binding</keyword>
<keyword evidence="3" id="KW-0677">Repeat</keyword>
<evidence type="ECO:0000256" key="6">
    <source>
        <dbReference type="ARBA" id="ARBA00023125"/>
    </source>
</evidence>
<evidence type="ECO:0000313" key="11">
    <source>
        <dbReference type="Proteomes" id="UP000694865"/>
    </source>
</evidence>
<feature type="region of interest" description="Disordered" evidence="9">
    <location>
        <begin position="147"/>
        <end position="166"/>
    </location>
</feature>
<dbReference type="InterPro" id="IPR036236">
    <property type="entry name" value="Znf_C2H2_sf"/>
</dbReference>
<evidence type="ECO:0000256" key="7">
    <source>
        <dbReference type="ARBA" id="ARBA00023242"/>
    </source>
</evidence>
<dbReference type="PANTHER" id="PTHR24404:SF114">
    <property type="entry name" value="KLUMPFUSS, ISOFORM B-RELATED"/>
    <property type="match status" value="1"/>
</dbReference>
<evidence type="ECO:0000256" key="4">
    <source>
        <dbReference type="ARBA" id="ARBA00022771"/>
    </source>
</evidence>
<name>A0ABM0MRR8_SACKO</name>
<feature type="domain" description="C2H2-type" evidence="10">
    <location>
        <begin position="297"/>
        <end position="325"/>
    </location>
</feature>